<feature type="non-terminal residue" evidence="2">
    <location>
        <position position="1"/>
    </location>
</feature>
<dbReference type="Proteomes" id="UP000297245">
    <property type="component" value="Unassembled WGS sequence"/>
</dbReference>
<sequence>IVKLFIKHILGVGTDHNGIFGSTSGYYGTVEQQGRLTLHLHMLLWIAGSRSPQEIRDAILSPNGGFQRKIVEYLESVHTGDFLTGTKTKVQDMLQHKEKSEMYKNPLYTLPTAPPKIDCSCSDPHCQTCREMQEWKENYAQEVDDIVFHTHLHTYYLGCLDNKWGTCKARFPRDIFNTTQVDIDTGALRLKKSEPWINTYNPVMTYLLRCNSDVTSLLSGTAIKAVVAYVSDYITKWSLNTHVIFDVIKTILTR</sequence>
<dbReference type="OrthoDB" id="3229882at2759"/>
<protein>
    <recommendedName>
        <fullName evidence="1">Helitron helicase-like domain-containing protein</fullName>
    </recommendedName>
</protein>
<dbReference type="AlphaFoldDB" id="A0A4S8M5D5"/>
<feature type="non-terminal residue" evidence="2">
    <location>
        <position position="254"/>
    </location>
</feature>
<dbReference type="InterPro" id="IPR025476">
    <property type="entry name" value="Helitron_helicase-like"/>
</dbReference>
<feature type="domain" description="Helitron helicase-like" evidence="1">
    <location>
        <begin position="2"/>
        <end position="44"/>
    </location>
</feature>
<proteinExistence type="predicted"/>
<gene>
    <name evidence="2" type="ORF">K435DRAFT_596348</name>
</gene>
<accession>A0A4S8M5D5</accession>
<keyword evidence="3" id="KW-1185">Reference proteome</keyword>
<organism evidence="2 3">
    <name type="scientific">Dendrothele bispora (strain CBS 962.96)</name>
    <dbReference type="NCBI Taxonomy" id="1314807"/>
    <lineage>
        <taxon>Eukaryota</taxon>
        <taxon>Fungi</taxon>
        <taxon>Dikarya</taxon>
        <taxon>Basidiomycota</taxon>
        <taxon>Agaricomycotina</taxon>
        <taxon>Agaricomycetes</taxon>
        <taxon>Agaricomycetidae</taxon>
        <taxon>Agaricales</taxon>
        <taxon>Agaricales incertae sedis</taxon>
        <taxon>Dendrothele</taxon>
    </lineage>
</organism>
<evidence type="ECO:0000313" key="2">
    <source>
        <dbReference type="EMBL" id="THU97439.1"/>
    </source>
</evidence>
<dbReference type="EMBL" id="ML179155">
    <property type="protein sequence ID" value="THU97439.1"/>
    <property type="molecule type" value="Genomic_DNA"/>
</dbReference>
<evidence type="ECO:0000259" key="1">
    <source>
        <dbReference type="Pfam" id="PF14214"/>
    </source>
</evidence>
<evidence type="ECO:0000313" key="3">
    <source>
        <dbReference type="Proteomes" id="UP000297245"/>
    </source>
</evidence>
<name>A0A4S8M5D5_DENBC</name>
<reference evidence="2 3" key="1">
    <citation type="journal article" date="2019" name="Nat. Ecol. Evol.">
        <title>Megaphylogeny resolves global patterns of mushroom evolution.</title>
        <authorList>
            <person name="Varga T."/>
            <person name="Krizsan K."/>
            <person name="Foldi C."/>
            <person name="Dima B."/>
            <person name="Sanchez-Garcia M."/>
            <person name="Sanchez-Ramirez S."/>
            <person name="Szollosi G.J."/>
            <person name="Szarkandi J.G."/>
            <person name="Papp V."/>
            <person name="Albert L."/>
            <person name="Andreopoulos W."/>
            <person name="Angelini C."/>
            <person name="Antonin V."/>
            <person name="Barry K.W."/>
            <person name="Bougher N.L."/>
            <person name="Buchanan P."/>
            <person name="Buyck B."/>
            <person name="Bense V."/>
            <person name="Catcheside P."/>
            <person name="Chovatia M."/>
            <person name="Cooper J."/>
            <person name="Damon W."/>
            <person name="Desjardin D."/>
            <person name="Finy P."/>
            <person name="Geml J."/>
            <person name="Haridas S."/>
            <person name="Hughes K."/>
            <person name="Justo A."/>
            <person name="Karasinski D."/>
            <person name="Kautmanova I."/>
            <person name="Kiss B."/>
            <person name="Kocsube S."/>
            <person name="Kotiranta H."/>
            <person name="LaButti K.M."/>
            <person name="Lechner B.E."/>
            <person name="Liimatainen K."/>
            <person name="Lipzen A."/>
            <person name="Lukacs Z."/>
            <person name="Mihaltcheva S."/>
            <person name="Morgado L.N."/>
            <person name="Niskanen T."/>
            <person name="Noordeloos M.E."/>
            <person name="Ohm R.A."/>
            <person name="Ortiz-Santana B."/>
            <person name="Ovrebo C."/>
            <person name="Racz N."/>
            <person name="Riley R."/>
            <person name="Savchenko A."/>
            <person name="Shiryaev A."/>
            <person name="Soop K."/>
            <person name="Spirin V."/>
            <person name="Szebenyi C."/>
            <person name="Tomsovsky M."/>
            <person name="Tulloss R.E."/>
            <person name="Uehling J."/>
            <person name="Grigoriev I.V."/>
            <person name="Vagvolgyi C."/>
            <person name="Papp T."/>
            <person name="Martin F.M."/>
            <person name="Miettinen O."/>
            <person name="Hibbett D.S."/>
            <person name="Nagy L.G."/>
        </authorList>
    </citation>
    <scope>NUCLEOTIDE SEQUENCE [LARGE SCALE GENOMIC DNA]</scope>
    <source>
        <strain evidence="2 3">CBS 962.96</strain>
    </source>
</reference>
<dbReference type="Pfam" id="PF14214">
    <property type="entry name" value="Helitron_like_N"/>
    <property type="match status" value="1"/>
</dbReference>